<keyword evidence="3" id="KW-1185">Reference proteome</keyword>
<gene>
    <name evidence="2" type="ORF">EJ03DRAFT_327497</name>
</gene>
<feature type="compositionally biased region" description="Basic and acidic residues" evidence="1">
    <location>
        <begin position="137"/>
        <end position="167"/>
    </location>
</feature>
<organism evidence="2 3">
    <name type="scientific">Teratosphaeria nubilosa</name>
    <dbReference type="NCBI Taxonomy" id="161662"/>
    <lineage>
        <taxon>Eukaryota</taxon>
        <taxon>Fungi</taxon>
        <taxon>Dikarya</taxon>
        <taxon>Ascomycota</taxon>
        <taxon>Pezizomycotina</taxon>
        <taxon>Dothideomycetes</taxon>
        <taxon>Dothideomycetidae</taxon>
        <taxon>Mycosphaerellales</taxon>
        <taxon>Teratosphaeriaceae</taxon>
        <taxon>Teratosphaeria</taxon>
    </lineage>
</organism>
<name>A0A6G1LAH1_9PEZI</name>
<evidence type="ECO:0000313" key="2">
    <source>
        <dbReference type="EMBL" id="KAF2769224.1"/>
    </source>
</evidence>
<proteinExistence type="predicted"/>
<protein>
    <submittedName>
        <fullName evidence="2">Uncharacterized protein</fullName>
    </submittedName>
</protein>
<evidence type="ECO:0000256" key="1">
    <source>
        <dbReference type="SAM" id="MobiDB-lite"/>
    </source>
</evidence>
<evidence type="ECO:0000313" key="3">
    <source>
        <dbReference type="Proteomes" id="UP000799436"/>
    </source>
</evidence>
<sequence length="203" mass="22845">MAGNGILPQEIAEFNRYYVGLLLEDRLFVLWDRVHANRGELLRQSSCVLDLARGPQHLVELLEYFYENPEELPGRAMENDDAVERPALDVLVQFNEGIFERPCMLRQQSRERSVSPGTRSGSEPQRDDAAGPSAGDDCSHGEENELENSARQHELEQSIAERSREAPEEFAEPMIFWSCNELPPVDPLMPFMGEPGLIAMCGG</sequence>
<dbReference type="OrthoDB" id="10339333at2759"/>
<reference evidence="2" key="1">
    <citation type="journal article" date="2020" name="Stud. Mycol.">
        <title>101 Dothideomycetes genomes: a test case for predicting lifestyles and emergence of pathogens.</title>
        <authorList>
            <person name="Haridas S."/>
            <person name="Albert R."/>
            <person name="Binder M."/>
            <person name="Bloem J."/>
            <person name="Labutti K."/>
            <person name="Salamov A."/>
            <person name="Andreopoulos B."/>
            <person name="Baker S."/>
            <person name="Barry K."/>
            <person name="Bills G."/>
            <person name="Bluhm B."/>
            <person name="Cannon C."/>
            <person name="Castanera R."/>
            <person name="Culley D."/>
            <person name="Daum C."/>
            <person name="Ezra D."/>
            <person name="Gonzalez J."/>
            <person name="Henrissat B."/>
            <person name="Kuo A."/>
            <person name="Liang C."/>
            <person name="Lipzen A."/>
            <person name="Lutzoni F."/>
            <person name="Magnuson J."/>
            <person name="Mondo S."/>
            <person name="Nolan M."/>
            <person name="Ohm R."/>
            <person name="Pangilinan J."/>
            <person name="Park H.-J."/>
            <person name="Ramirez L."/>
            <person name="Alfaro M."/>
            <person name="Sun H."/>
            <person name="Tritt A."/>
            <person name="Yoshinaga Y."/>
            <person name="Zwiers L.-H."/>
            <person name="Turgeon B."/>
            <person name="Goodwin S."/>
            <person name="Spatafora J."/>
            <person name="Crous P."/>
            <person name="Grigoriev I."/>
        </authorList>
    </citation>
    <scope>NUCLEOTIDE SEQUENCE</scope>
    <source>
        <strain evidence="2">CBS 116005</strain>
    </source>
</reference>
<feature type="region of interest" description="Disordered" evidence="1">
    <location>
        <begin position="106"/>
        <end position="167"/>
    </location>
</feature>
<accession>A0A6G1LAH1</accession>
<dbReference type="EMBL" id="ML995835">
    <property type="protein sequence ID" value="KAF2769224.1"/>
    <property type="molecule type" value="Genomic_DNA"/>
</dbReference>
<dbReference type="AlphaFoldDB" id="A0A6G1LAH1"/>
<dbReference type="Proteomes" id="UP000799436">
    <property type="component" value="Unassembled WGS sequence"/>
</dbReference>